<proteinExistence type="predicted"/>
<comment type="caution">
    <text evidence="2">The sequence shown here is derived from an EMBL/GenBank/DDBJ whole genome shotgun (WGS) entry which is preliminary data.</text>
</comment>
<dbReference type="AlphaFoldDB" id="A0A4Z2GQ96"/>
<evidence type="ECO:0000313" key="3">
    <source>
        <dbReference type="Proteomes" id="UP000314294"/>
    </source>
</evidence>
<name>A0A4Z2GQ96_9TELE</name>
<dbReference type="Proteomes" id="UP000314294">
    <property type="component" value="Unassembled WGS sequence"/>
</dbReference>
<gene>
    <name evidence="2" type="ORF">EYF80_034912</name>
</gene>
<organism evidence="2 3">
    <name type="scientific">Liparis tanakae</name>
    <name type="common">Tanaka's snailfish</name>
    <dbReference type="NCBI Taxonomy" id="230148"/>
    <lineage>
        <taxon>Eukaryota</taxon>
        <taxon>Metazoa</taxon>
        <taxon>Chordata</taxon>
        <taxon>Craniata</taxon>
        <taxon>Vertebrata</taxon>
        <taxon>Euteleostomi</taxon>
        <taxon>Actinopterygii</taxon>
        <taxon>Neopterygii</taxon>
        <taxon>Teleostei</taxon>
        <taxon>Neoteleostei</taxon>
        <taxon>Acanthomorphata</taxon>
        <taxon>Eupercaria</taxon>
        <taxon>Perciformes</taxon>
        <taxon>Cottioidei</taxon>
        <taxon>Cottales</taxon>
        <taxon>Liparidae</taxon>
        <taxon>Liparis</taxon>
    </lineage>
</organism>
<accession>A0A4Z2GQ96</accession>
<feature type="region of interest" description="Disordered" evidence="1">
    <location>
        <begin position="18"/>
        <end position="95"/>
    </location>
</feature>
<evidence type="ECO:0000313" key="2">
    <source>
        <dbReference type="EMBL" id="TNN54882.1"/>
    </source>
</evidence>
<protein>
    <submittedName>
        <fullName evidence="2">Uncharacterized protein</fullName>
    </submittedName>
</protein>
<keyword evidence="3" id="KW-1185">Reference proteome</keyword>
<dbReference type="EMBL" id="SRLO01000472">
    <property type="protein sequence ID" value="TNN54882.1"/>
    <property type="molecule type" value="Genomic_DNA"/>
</dbReference>
<feature type="compositionally biased region" description="Low complexity" evidence="1">
    <location>
        <begin position="46"/>
        <end position="57"/>
    </location>
</feature>
<sequence length="126" mass="13179">MLPSSSRVKLNRVALKEVGGLSAEPRRRRLPKSVNLESKTRAETQPASASVPSGGPSEPLPPTSLTGPGCAAATTGEPLESRVDPAAADAGRAKASHDRYPLVLRFKTVLETLTQAPLDSLAQEAL</sequence>
<reference evidence="2 3" key="1">
    <citation type="submission" date="2019-03" db="EMBL/GenBank/DDBJ databases">
        <title>First draft genome of Liparis tanakae, snailfish: a comprehensive survey of snailfish specific genes.</title>
        <authorList>
            <person name="Kim W."/>
            <person name="Song I."/>
            <person name="Jeong J.-H."/>
            <person name="Kim D."/>
            <person name="Kim S."/>
            <person name="Ryu S."/>
            <person name="Song J.Y."/>
            <person name="Lee S.K."/>
        </authorList>
    </citation>
    <scope>NUCLEOTIDE SEQUENCE [LARGE SCALE GENOMIC DNA]</scope>
    <source>
        <tissue evidence="2">Muscle</tissue>
    </source>
</reference>
<evidence type="ECO:0000256" key="1">
    <source>
        <dbReference type="SAM" id="MobiDB-lite"/>
    </source>
</evidence>